<gene>
    <name evidence="9" type="primary">Dere\GG12220</name>
    <name evidence="9" type="ORF">Dere_GG12220</name>
</gene>
<sequence length="278" mass="32322">MCIVNDWCREYASLYPKKTVSIGHPLSAIFLLVGTAFFFTLQVFYVAPDVHDGFMYKFFVVSAIFTTYNIIGNLLACHRTSSAVKSLPKERQVPEPGKEHLWHYCDICQKLMPPRSWHCALCKCCILKRDHHCIFAATCIGHNNHRYFFWFTFYLAFGIFMSMATLLCDVGRSVYLLHRMKAGLSFGNTEINLSYRRYVFLILNIFALGFPALMLRFQVQILKFNSTYYQISSRLHDLGFQKNCKLIMGQRGLWTFLSPSLKSPLLHDGTHWQIKQCF</sequence>
<dbReference type="PANTHER" id="PTHR12246">
    <property type="entry name" value="PALMITOYLTRANSFERASE ZDHHC16"/>
    <property type="match status" value="1"/>
</dbReference>
<evidence type="ECO:0000256" key="5">
    <source>
        <dbReference type="ARBA" id="ARBA00023136"/>
    </source>
</evidence>
<feature type="transmembrane region" description="Helical" evidence="7">
    <location>
        <begin position="195"/>
        <end position="215"/>
    </location>
</feature>
<dbReference type="AlphaFoldDB" id="B3P6F5"/>
<evidence type="ECO:0000259" key="8">
    <source>
        <dbReference type="Pfam" id="PF01529"/>
    </source>
</evidence>
<proteinExistence type="inferred from homology"/>
<dbReference type="GO" id="GO:0016020">
    <property type="term" value="C:membrane"/>
    <property type="evidence" value="ECO:0007669"/>
    <property type="project" value="UniProtKB-SubCell"/>
</dbReference>
<dbReference type="Pfam" id="PF01529">
    <property type="entry name" value="DHHC"/>
    <property type="match status" value="1"/>
</dbReference>
<feature type="transmembrane region" description="Helical" evidence="7">
    <location>
        <begin position="26"/>
        <end position="48"/>
    </location>
</feature>
<reference evidence="9 10" key="1">
    <citation type="journal article" date="2007" name="Nature">
        <title>Evolution of genes and genomes on the Drosophila phylogeny.</title>
        <authorList>
            <consortium name="Drosophila 12 Genomes Consortium"/>
            <person name="Clark A.G."/>
            <person name="Eisen M.B."/>
            <person name="Smith D.R."/>
            <person name="Bergman C.M."/>
            <person name="Oliver B."/>
            <person name="Markow T.A."/>
            <person name="Kaufman T.C."/>
            <person name="Kellis M."/>
            <person name="Gelbart W."/>
            <person name="Iyer V.N."/>
            <person name="Pollard D.A."/>
            <person name="Sackton T.B."/>
            <person name="Larracuente A.M."/>
            <person name="Singh N.D."/>
            <person name="Abad J.P."/>
            <person name="Abt D.N."/>
            <person name="Adryan B."/>
            <person name="Aguade M."/>
            <person name="Akashi H."/>
            <person name="Anderson W.W."/>
            <person name="Aquadro C.F."/>
            <person name="Ardell D.H."/>
            <person name="Arguello R."/>
            <person name="Artieri C.G."/>
            <person name="Barbash D.A."/>
            <person name="Barker D."/>
            <person name="Barsanti P."/>
            <person name="Batterham P."/>
            <person name="Batzoglou S."/>
            <person name="Begun D."/>
            <person name="Bhutkar A."/>
            <person name="Blanco E."/>
            <person name="Bosak S.A."/>
            <person name="Bradley R.K."/>
            <person name="Brand A.D."/>
            <person name="Brent M.R."/>
            <person name="Brooks A.N."/>
            <person name="Brown R.H."/>
            <person name="Butlin R.K."/>
            <person name="Caggese C."/>
            <person name="Calvi B.R."/>
            <person name="Bernardo de Carvalho A."/>
            <person name="Caspi A."/>
            <person name="Castrezana S."/>
            <person name="Celniker S.E."/>
            <person name="Chang J.L."/>
            <person name="Chapple C."/>
            <person name="Chatterji S."/>
            <person name="Chinwalla A."/>
            <person name="Civetta A."/>
            <person name="Clifton S.W."/>
            <person name="Comeron J.M."/>
            <person name="Costello J.C."/>
            <person name="Coyne J.A."/>
            <person name="Daub J."/>
            <person name="David R.G."/>
            <person name="Delcher A.L."/>
            <person name="Delehaunty K."/>
            <person name="Do C.B."/>
            <person name="Ebling H."/>
            <person name="Edwards K."/>
            <person name="Eickbush T."/>
            <person name="Evans J.D."/>
            <person name="Filipski A."/>
            <person name="Findeiss S."/>
            <person name="Freyhult E."/>
            <person name="Fulton L."/>
            <person name="Fulton R."/>
            <person name="Garcia A.C."/>
            <person name="Gardiner A."/>
            <person name="Garfield D.A."/>
            <person name="Garvin B.E."/>
            <person name="Gibson G."/>
            <person name="Gilbert D."/>
            <person name="Gnerre S."/>
            <person name="Godfrey J."/>
            <person name="Good R."/>
            <person name="Gotea V."/>
            <person name="Gravely B."/>
            <person name="Greenberg A.J."/>
            <person name="Griffiths-Jones S."/>
            <person name="Gross S."/>
            <person name="Guigo R."/>
            <person name="Gustafson E.A."/>
            <person name="Haerty W."/>
            <person name="Hahn M.W."/>
            <person name="Halligan D.L."/>
            <person name="Halpern A.L."/>
            <person name="Halter G.M."/>
            <person name="Han M.V."/>
            <person name="Heger A."/>
            <person name="Hillier L."/>
            <person name="Hinrichs A.S."/>
            <person name="Holmes I."/>
            <person name="Hoskins R.A."/>
            <person name="Hubisz M.J."/>
            <person name="Hultmark D."/>
            <person name="Huntley M.A."/>
            <person name="Jaffe D.B."/>
            <person name="Jagadeeshan S."/>
            <person name="Jeck W.R."/>
            <person name="Johnson J."/>
            <person name="Jones C.D."/>
            <person name="Jordan W.C."/>
            <person name="Karpen G.H."/>
            <person name="Kataoka E."/>
            <person name="Keightley P.D."/>
            <person name="Kheradpour P."/>
            <person name="Kirkness E.F."/>
            <person name="Koerich L.B."/>
            <person name="Kristiansen K."/>
            <person name="Kudrna D."/>
            <person name="Kulathinal R.J."/>
            <person name="Kumar S."/>
            <person name="Kwok R."/>
            <person name="Lander E."/>
            <person name="Langley C.H."/>
            <person name="Lapoint R."/>
            <person name="Lazzaro B.P."/>
            <person name="Lee S.J."/>
            <person name="Levesque L."/>
            <person name="Li R."/>
            <person name="Lin C.F."/>
            <person name="Lin M.F."/>
            <person name="Lindblad-Toh K."/>
            <person name="Llopart A."/>
            <person name="Long M."/>
            <person name="Low L."/>
            <person name="Lozovsky E."/>
            <person name="Lu J."/>
            <person name="Luo M."/>
            <person name="Machado C.A."/>
            <person name="Makalowski W."/>
            <person name="Marzo M."/>
            <person name="Matsuda M."/>
            <person name="Matzkin L."/>
            <person name="McAllister B."/>
            <person name="McBride C.S."/>
            <person name="McKernan B."/>
            <person name="McKernan K."/>
            <person name="Mendez-Lago M."/>
            <person name="Minx P."/>
            <person name="Mollenhauer M.U."/>
            <person name="Montooth K."/>
            <person name="Mount S.M."/>
            <person name="Mu X."/>
            <person name="Myers E."/>
            <person name="Negre B."/>
            <person name="Newfeld S."/>
            <person name="Nielsen R."/>
            <person name="Noor M.A."/>
            <person name="O'Grady P."/>
            <person name="Pachter L."/>
            <person name="Papaceit M."/>
            <person name="Parisi M.J."/>
            <person name="Parisi M."/>
            <person name="Parts L."/>
            <person name="Pedersen J.S."/>
            <person name="Pesole G."/>
            <person name="Phillippy A.M."/>
            <person name="Ponting C.P."/>
            <person name="Pop M."/>
            <person name="Porcelli D."/>
            <person name="Powell J.R."/>
            <person name="Prohaska S."/>
            <person name="Pruitt K."/>
            <person name="Puig M."/>
            <person name="Quesneville H."/>
            <person name="Ram K.R."/>
            <person name="Rand D."/>
            <person name="Rasmussen M.D."/>
            <person name="Reed L.K."/>
            <person name="Reenan R."/>
            <person name="Reily A."/>
            <person name="Remington K.A."/>
            <person name="Rieger T.T."/>
            <person name="Ritchie M.G."/>
            <person name="Robin C."/>
            <person name="Rogers Y.H."/>
            <person name="Rohde C."/>
            <person name="Rozas J."/>
            <person name="Rubenfield M.J."/>
            <person name="Ruiz A."/>
            <person name="Russo S."/>
            <person name="Salzberg S.L."/>
            <person name="Sanchez-Gracia A."/>
            <person name="Saranga D.J."/>
            <person name="Sato H."/>
            <person name="Schaeffer S.W."/>
            <person name="Schatz M.C."/>
            <person name="Schlenke T."/>
            <person name="Schwartz R."/>
            <person name="Segarra C."/>
            <person name="Singh R.S."/>
            <person name="Sirot L."/>
            <person name="Sirota M."/>
            <person name="Sisneros N.B."/>
            <person name="Smith C.D."/>
            <person name="Smith T.F."/>
            <person name="Spieth J."/>
            <person name="Stage D.E."/>
            <person name="Stark A."/>
            <person name="Stephan W."/>
            <person name="Strausberg R.L."/>
            <person name="Strempel S."/>
            <person name="Sturgill D."/>
            <person name="Sutton G."/>
            <person name="Sutton G.G."/>
            <person name="Tao W."/>
            <person name="Teichmann S."/>
            <person name="Tobari Y.N."/>
            <person name="Tomimura Y."/>
            <person name="Tsolas J.M."/>
            <person name="Valente V.L."/>
            <person name="Venter E."/>
            <person name="Venter J.C."/>
            <person name="Vicario S."/>
            <person name="Vieira F.G."/>
            <person name="Vilella A.J."/>
            <person name="Villasante A."/>
            <person name="Walenz B."/>
            <person name="Wang J."/>
            <person name="Wasserman M."/>
            <person name="Watts T."/>
            <person name="Wilson D."/>
            <person name="Wilson R.K."/>
            <person name="Wing R.A."/>
            <person name="Wolfner M.F."/>
            <person name="Wong A."/>
            <person name="Wong G.K."/>
            <person name="Wu C.I."/>
            <person name="Wu G."/>
            <person name="Yamamoto D."/>
            <person name="Yang H.P."/>
            <person name="Yang S.P."/>
            <person name="Yorke J.A."/>
            <person name="Yoshida K."/>
            <person name="Zdobnov E."/>
            <person name="Zhang P."/>
            <person name="Zhang Y."/>
            <person name="Zimin A.V."/>
            <person name="Baldwin J."/>
            <person name="Abdouelleil A."/>
            <person name="Abdulkadir J."/>
            <person name="Abebe A."/>
            <person name="Abera B."/>
            <person name="Abreu J."/>
            <person name="Acer S.C."/>
            <person name="Aftuck L."/>
            <person name="Alexander A."/>
            <person name="An P."/>
            <person name="Anderson E."/>
            <person name="Anderson S."/>
            <person name="Arachi H."/>
            <person name="Azer M."/>
            <person name="Bachantsang P."/>
            <person name="Barry A."/>
            <person name="Bayul T."/>
            <person name="Berlin A."/>
            <person name="Bessette D."/>
            <person name="Bloom T."/>
            <person name="Blye J."/>
            <person name="Boguslavskiy L."/>
            <person name="Bonnet C."/>
            <person name="Boukhgalter B."/>
            <person name="Bourzgui I."/>
            <person name="Brown A."/>
            <person name="Cahill P."/>
            <person name="Channer S."/>
            <person name="Cheshatsang Y."/>
            <person name="Chuda L."/>
            <person name="Citroen M."/>
            <person name="Collymore A."/>
            <person name="Cooke P."/>
            <person name="Costello M."/>
            <person name="D'Aco K."/>
            <person name="Daza R."/>
            <person name="De Haan G."/>
            <person name="DeGray S."/>
            <person name="DeMaso C."/>
            <person name="Dhargay N."/>
            <person name="Dooley K."/>
            <person name="Dooley E."/>
            <person name="Doricent M."/>
            <person name="Dorje P."/>
            <person name="Dorjee K."/>
            <person name="Dupes A."/>
            <person name="Elong R."/>
            <person name="Falk J."/>
            <person name="Farina A."/>
            <person name="Faro S."/>
            <person name="Ferguson D."/>
            <person name="Fisher S."/>
            <person name="Foley C.D."/>
            <person name="Franke A."/>
            <person name="Friedrich D."/>
            <person name="Gadbois L."/>
            <person name="Gearin G."/>
            <person name="Gearin C.R."/>
            <person name="Giannoukos G."/>
            <person name="Goode T."/>
            <person name="Graham J."/>
            <person name="Grandbois E."/>
            <person name="Grewal S."/>
            <person name="Gyaltsen K."/>
            <person name="Hafez N."/>
            <person name="Hagos B."/>
            <person name="Hall J."/>
            <person name="Henson C."/>
            <person name="Hollinger A."/>
            <person name="Honan T."/>
            <person name="Huard M.D."/>
            <person name="Hughes L."/>
            <person name="Hurhula B."/>
            <person name="Husby M.E."/>
            <person name="Kamat A."/>
            <person name="Kanga B."/>
            <person name="Kashin S."/>
            <person name="Khazanovich D."/>
            <person name="Kisner P."/>
            <person name="Lance K."/>
            <person name="Lara M."/>
            <person name="Lee W."/>
            <person name="Lennon N."/>
            <person name="Letendre F."/>
            <person name="LeVine R."/>
            <person name="Lipovsky A."/>
            <person name="Liu X."/>
            <person name="Liu J."/>
            <person name="Liu S."/>
            <person name="Lokyitsang T."/>
            <person name="Lokyitsang Y."/>
            <person name="Lubonja R."/>
            <person name="Lui A."/>
            <person name="MacDonald P."/>
            <person name="Magnisalis V."/>
            <person name="Maru K."/>
            <person name="Matthews C."/>
            <person name="McCusker W."/>
            <person name="McDonough S."/>
            <person name="Mehta T."/>
            <person name="Meldrim J."/>
            <person name="Meneus L."/>
            <person name="Mihai O."/>
            <person name="Mihalev A."/>
            <person name="Mihova T."/>
            <person name="Mittelman R."/>
            <person name="Mlenga V."/>
            <person name="Montmayeur A."/>
            <person name="Mulrain L."/>
            <person name="Navidi A."/>
            <person name="Naylor J."/>
            <person name="Negash T."/>
            <person name="Nguyen T."/>
            <person name="Nguyen N."/>
            <person name="Nicol R."/>
            <person name="Norbu C."/>
            <person name="Norbu N."/>
            <person name="Novod N."/>
            <person name="O'Neill B."/>
            <person name="Osman S."/>
            <person name="Markiewicz E."/>
            <person name="Oyono O.L."/>
            <person name="Patti C."/>
            <person name="Phunkhang P."/>
            <person name="Pierre F."/>
            <person name="Priest M."/>
            <person name="Raghuraman S."/>
            <person name="Rege F."/>
            <person name="Reyes R."/>
            <person name="Rise C."/>
            <person name="Rogov P."/>
            <person name="Ross K."/>
            <person name="Ryan E."/>
            <person name="Settipalli S."/>
            <person name="Shea T."/>
            <person name="Sherpa N."/>
            <person name="Shi L."/>
            <person name="Shih D."/>
            <person name="Sparrow T."/>
            <person name="Spaulding J."/>
            <person name="Stalker J."/>
            <person name="Stange-Thomann N."/>
            <person name="Stavropoulos S."/>
            <person name="Stone C."/>
            <person name="Strader C."/>
            <person name="Tesfaye S."/>
            <person name="Thomson T."/>
            <person name="Thoulutsang Y."/>
            <person name="Thoulutsang D."/>
            <person name="Topham K."/>
            <person name="Topping I."/>
            <person name="Tsamla T."/>
            <person name="Vassiliev H."/>
            <person name="Vo A."/>
            <person name="Wangchuk T."/>
            <person name="Wangdi T."/>
            <person name="Weiand M."/>
            <person name="Wilkinson J."/>
            <person name="Wilson A."/>
            <person name="Yadav S."/>
            <person name="Young G."/>
            <person name="Yu Q."/>
            <person name="Zembek L."/>
            <person name="Zhong D."/>
            <person name="Zimmer A."/>
            <person name="Zwirko Z."/>
            <person name="Jaffe D.B."/>
            <person name="Alvarez P."/>
            <person name="Brockman W."/>
            <person name="Butler J."/>
            <person name="Chin C."/>
            <person name="Gnerre S."/>
            <person name="Grabherr M."/>
            <person name="Kleber M."/>
            <person name="Mauceli E."/>
            <person name="MacCallum I."/>
        </authorList>
    </citation>
    <scope>NUCLEOTIDE SEQUENCE [LARGE SCALE GENOMIC DNA]</scope>
    <source>
        <strain evidence="9 10">TSC#14021-0224.01</strain>
    </source>
</reference>
<reference evidence="9 10" key="2">
    <citation type="journal article" date="2008" name="Bioinformatics">
        <title>Assembly reconciliation.</title>
        <authorList>
            <person name="Zimin A.V."/>
            <person name="Smith D.R."/>
            <person name="Sutton G."/>
            <person name="Yorke J.A."/>
        </authorList>
    </citation>
    <scope>NUCLEOTIDE SEQUENCE [LARGE SCALE GENOMIC DNA]</scope>
    <source>
        <strain evidence="9 10">TSC#14021-0224.01</strain>
    </source>
</reference>
<dbReference type="PROSITE" id="PS50216">
    <property type="entry name" value="DHHC"/>
    <property type="match status" value="1"/>
</dbReference>
<name>B3P6F5_DROER</name>
<comment type="similarity">
    <text evidence="7">Belongs to the DHHC palmitoyltransferase family.</text>
</comment>
<keyword evidence="4 7" id="KW-1133">Transmembrane helix</keyword>
<evidence type="ECO:0000256" key="6">
    <source>
        <dbReference type="ARBA" id="ARBA00023315"/>
    </source>
</evidence>
<dbReference type="PhylomeDB" id="B3P6F5"/>
<evidence type="ECO:0000313" key="9">
    <source>
        <dbReference type="EMBL" id="EDV53625.1"/>
    </source>
</evidence>
<evidence type="ECO:0000256" key="1">
    <source>
        <dbReference type="ARBA" id="ARBA00004141"/>
    </source>
</evidence>
<dbReference type="GO" id="GO:0005783">
    <property type="term" value="C:endoplasmic reticulum"/>
    <property type="evidence" value="ECO:0007669"/>
    <property type="project" value="EnsemblMetazoa"/>
</dbReference>
<evidence type="ECO:0000313" key="10">
    <source>
        <dbReference type="Proteomes" id="UP000008711"/>
    </source>
</evidence>
<comment type="subcellular location">
    <subcellularLocation>
        <location evidence="1">Membrane</location>
        <topology evidence="1">Multi-pass membrane protein</topology>
    </subcellularLocation>
</comment>
<evidence type="ECO:0000256" key="4">
    <source>
        <dbReference type="ARBA" id="ARBA00022989"/>
    </source>
</evidence>
<dbReference type="eggNOG" id="KOG1311">
    <property type="taxonomic scope" value="Eukaryota"/>
</dbReference>
<protein>
    <recommendedName>
        <fullName evidence="7">Palmitoyltransferase</fullName>
        <ecNumber evidence="7">2.3.1.225</ecNumber>
    </recommendedName>
</protein>
<evidence type="ECO:0000256" key="7">
    <source>
        <dbReference type="RuleBase" id="RU079119"/>
    </source>
</evidence>
<dbReference type="OrthoDB" id="302728at2759"/>
<dbReference type="HOGENOM" id="CLU_027721_5_1_1"/>
<dbReference type="GO" id="GO:0019706">
    <property type="term" value="F:protein-cysteine S-palmitoyltransferase activity"/>
    <property type="evidence" value="ECO:0007669"/>
    <property type="project" value="UniProtKB-EC"/>
</dbReference>
<comment type="domain">
    <text evidence="7">The DHHC domain is required for palmitoyltransferase activity.</text>
</comment>
<dbReference type="EMBL" id="CH954182">
    <property type="protein sequence ID" value="EDV53625.1"/>
    <property type="molecule type" value="Genomic_DNA"/>
</dbReference>
<keyword evidence="10" id="KW-1185">Reference proteome</keyword>
<accession>B3P6F5</accession>
<evidence type="ECO:0000256" key="2">
    <source>
        <dbReference type="ARBA" id="ARBA00022679"/>
    </source>
</evidence>
<feature type="domain" description="Palmitoyltransferase DHHC" evidence="8">
    <location>
        <begin position="101"/>
        <end position="230"/>
    </location>
</feature>
<dbReference type="KEGG" id="der:6554287"/>
<keyword evidence="3 7" id="KW-0812">Transmembrane</keyword>
<dbReference type="InterPro" id="IPR001594">
    <property type="entry name" value="Palmitoyltrfase_DHHC"/>
</dbReference>
<organism evidence="9 10">
    <name type="scientific">Drosophila erecta</name>
    <name type="common">Fruit fly</name>
    <dbReference type="NCBI Taxonomy" id="7220"/>
    <lineage>
        <taxon>Eukaryota</taxon>
        <taxon>Metazoa</taxon>
        <taxon>Ecdysozoa</taxon>
        <taxon>Arthropoda</taxon>
        <taxon>Hexapoda</taxon>
        <taxon>Insecta</taxon>
        <taxon>Pterygota</taxon>
        <taxon>Neoptera</taxon>
        <taxon>Endopterygota</taxon>
        <taxon>Diptera</taxon>
        <taxon>Brachycera</taxon>
        <taxon>Muscomorpha</taxon>
        <taxon>Ephydroidea</taxon>
        <taxon>Drosophilidae</taxon>
        <taxon>Drosophila</taxon>
        <taxon>Sophophora</taxon>
    </lineage>
</organism>
<comment type="catalytic activity">
    <reaction evidence="7">
        <text>L-cysteinyl-[protein] + hexadecanoyl-CoA = S-hexadecanoyl-L-cysteinyl-[protein] + CoA</text>
        <dbReference type="Rhea" id="RHEA:36683"/>
        <dbReference type="Rhea" id="RHEA-COMP:10131"/>
        <dbReference type="Rhea" id="RHEA-COMP:11032"/>
        <dbReference type="ChEBI" id="CHEBI:29950"/>
        <dbReference type="ChEBI" id="CHEBI:57287"/>
        <dbReference type="ChEBI" id="CHEBI:57379"/>
        <dbReference type="ChEBI" id="CHEBI:74151"/>
        <dbReference type="EC" id="2.3.1.225"/>
    </reaction>
</comment>
<feature type="transmembrane region" description="Helical" evidence="7">
    <location>
        <begin position="54"/>
        <end position="76"/>
    </location>
</feature>
<keyword evidence="2 7" id="KW-0808">Transferase</keyword>
<evidence type="ECO:0000256" key="3">
    <source>
        <dbReference type="ARBA" id="ARBA00022692"/>
    </source>
</evidence>
<dbReference type="InterPro" id="IPR039859">
    <property type="entry name" value="PFA4/ZDH16/20/ERF2-like"/>
</dbReference>
<dbReference type="Proteomes" id="UP000008711">
    <property type="component" value="Unassembled WGS sequence"/>
</dbReference>
<keyword evidence="5 7" id="KW-0472">Membrane</keyword>
<dbReference type="EC" id="2.3.1.225" evidence="7"/>
<feature type="transmembrane region" description="Helical" evidence="7">
    <location>
        <begin position="147"/>
        <end position="175"/>
    </location>
</feature>
<keyword evidence="6 7" id="KW-0012">Acyltransferase</keyword>
<dbReference type="OMA" id="HDGTHWQ"/>